<dbReference type="Gene3D" id="3.30.2020.30">
    <property type="match status" value="1"/>
</dbReference>
<dbReference type="SUPFAM" id="SSF51197">
    <property type="entry name" value="Clavaminate synthase-like"/>
    <property type="match status" value="1"/>
</dbReference>
<dbReference type="Pfam" id="PF02668">
    <property type="entry name" value="TauD"/>
    <property type="match status" value="1"/>
</dbReference>
<dbReference type="NCBIfam" id="TIGR02410">
    <property type="entry name" value="carnitine_TMLD"/>
    <property type="match status" value="1"/>
</dbReference>
<evidence type="ECO:0000256" key="15">
    <source>
        <dbReference type="ARBA" id="ARBA00049334"/>
    </source>
</evidence>
<keyword evidence="10" id="KW-0408">Iron</keyword>
<comment type="pathway">
    <text evidence="3">Amine and polyamine biosynthesis; carnitine biosynthesis.</text>
</comment>
<comment type="cofactor">
    <cofactor evidence="2">
        <name>L-ascorbate</name>
        <dbReference type="ChEBI" id="CHEBI:38290"/>
    </cofactor>
</comment>
<evidence type="ECO:0000256" key="7">
    <source>
        <dbReference type="ARBA" id="ARBA00022873"/>
    </source>
</evidence>
<evidence type="ECO:0000256" key="8">
    <source>
        <dbReference type="ARBA" id="ARBA00022964"/>
    </source>
</evidence>
<evidence type="ECO:0000256" key="3">
    <source>
        <dbReference type="ARBA" id="ARBA00005022"/>
    </source>
</evidence>
<organism evidence="18 19">
    <name type="scientific">Phlyctema vagabunda</name>
    <dbReference type="NCBI Taxonomy" id="108571"/>
    <lineage>
        <taxon>Eukaryota</taxon>
        <taxon>Fungi</taxon>
        <taxon>Dikarya</taxon>
        <taxon>Ascomycota</taxon>
        <taxon>Pezizomycotina</taxon>
        <taxon>Leotiomycetes</taxon>
        <taxon>Helotiales</taxon>
        <taxon>Dermateaceae</taxon>
        <taxon>Phlyctema</taxon>
    </lineage>
</organism>
<evidence type="ECO:0000259" key="16">
    <source>
        <dbReference type="Pfam" id="PF02668"/>
    </source>
</evidence>
<keyword evidence="19" id="KW-1185">Reference proteome</keyword>
<dbReference type="CDD" id="cd00250">
    <property type="entry name" value="CAS_like"/>
    <property type="match status" value="1"/>
</dbReference>
<comment type="cofactor">
    <cofactor evidence="1">
        <name>Fe(2+)</name>
        <dbReference type="ChEBI" id="CHEBI:29033"/>
    </cofactor>
</comment>
<feature type="domain" description="Gamma-butyrobetaine hydroxylase-like N-terminal" evidence="17">
    <location>
        <begin position="99"/>
        <end position="164"/>
    </location>
</feature>
<dbReference type="PANTHER" id="PTHR10696:SF51">
    <property type="entry name" value="TRIMETHYLLYSINE DIOXYGENASE, MITOCHONDRIAL"/>
    <property type="match status" value="1"/>
</dbReference>
<feature type="domain" description="TauD/TfdA-like" evidence="16">
    <location>
        <begin position="199"/>
        <end position="450"/>
    </location>
</feature>
<evidence type="ECO:0000256" key="5">
    <source>
        <dbReference type="ARBA" id="ARBA00012267"/>
    </source>
</evidence>
<dbReference type="InterPro" id="IPR042098">
    <property type="entry name" value="TauD-like_sf"/>
</dbReference>
<comment type="catalytic activity">
    <reaction evidence="15">
        <text>N(6),N(6),N(6)-trimethyl-L-lysine + 2-oxoglutarate + O2 = (3S)-3-hydroxy-N(6),N(6),N(6)-trimethyl-L-lysine + succinate + CO2</text>
        <dbReference type="Rhea" id="RHEA:14181"/>
        <dbReference type="ChEBI" id="CHEBI:15379"/>
        <dbReference type="ChEBI" id="CHEBI:16526"/>
        <dbReference type="ChEBI" id="CHEBI:16810"/>
        <dbReference type="ChEBI" id="CHEBI:30031"/>
        <dbReference type="ChEBI" id="CHEBI:58100"/>
        <dbReference type="ChEBI" id="CHEBI:141499"/>
        <dbReference type="EC" id="1.14.11.8"/>
    </reaction>
</comment>
<comment type="similarity">
    <text evidence="4">Belongs to the gamma-BBH/TMLD family.</text>
</comment>
<accession>A0ABR4P832</accession>
<keyword evidence="8 18" id="KW-0223">Dioxygenase</keyword>
<evidence type="ECO:0000313" key="19">
    <source>
        <dbReference type="Proteomes" id="UP001629113"/>
    </source>
</evidence>
<comment type="caution">
    <text evidence="18">The sequence shown here is derived from an EMBL/GenBank/DDBJ whole genome shotgun (WGS) entry which is preliminary data.</text>
</comment>
<evidence type="ECO:0000259" key="17">
    <source>
        <dbReference type="Pfam" id="PF06155"/>
    </source>
</evidence>
<evidence type="ECO:0000256" key="6">
    <source>
        <dbReference type="ARBA" id="ARBA00022723"/>
    </source>
</evidence>
<dbReference type="GO" id="GO:0051213">
    <property type="term" value="F:dioxygenase activity"/>
    <property type="evidence" value="ECO:0007669"/>
    <property type="project" value="UniProtKB-KW"/>
</dbReference>
<dbReference type="PANTHER" id="PTHR10696">
    <property type="entry name" value="GAMMA-BUTYROBETAINE HYDROXYLASE-RELATED"/>
    <property type="match status" value="1"/>
</dbReference>
<dbReference type="InterPro" id="IPR010376">
    <property type="entry name" value="GBBH-like_N"/>
</dbReference>
<keyword evidence="7" id="KW-0124">Carnitine biosynthesis</keyword>
<protein>
    <recommendedName>
        <fullName evidence="5">trimethyllysine dioxygenase</fullName>
        <ecNumber evidence="5">1.14.11.8</ecNumber>
    </recommendedName>
    <alternativeName>
        <fullName evidence="12">Epsilon-trimethyllysine 2-oxoglutarate dioxygenase</fullName>
    </alternativeName>
    <alternativeName>
        <fullName evidence="11">TML hydroxylase</fullName>
    </alternativeName>
    <alternativeName>
        <fullName evidence="13">TML-alpha-ketoglutarate dioxygenase</fullName>
    </alternativeName>
</protein>
<evidence type="ECO:0000256" key="12">
    <source>
        <dbReference type="ARBA" id="ARBA00031778"/>
    </source>
</evidence>
<evidence type="ECO:0000313" key="18">
    <source>
        <dbReference type="EMBL" id="KAL3419471.1"/>
    </source>
</evidence>
<dbReference type="EMBL" id="JBFCZG010000008">
    <property type="protein sequence ID" value="KAL3419471.1"/>
    <property type="molecule type" value="Genomic_DNA"/>
</dbReference>
<evidence type="ECO:0000256" key="4">
    <source>
        <dbReference type="ARBA" id="ARBA00008654"/>
    </source>
</evidence>
<dbReference type="EC" id="1.14.11.8" evidence="5"/>
<dbReference type="InterPro" id="IPR003819">
    <property type="entry name" value="TauD/TfdA-like"/>
</dbReference>
<keyword evidence="9" id="KW-0560">Oxidoreductase</keyword>
<gene>
    <name evidence="18" type="ORF">PVAG01_09693</name>
</gene>
<sequence length="475" mass="54575">MAMRLPMRTYSSSLGLRRSVQSFKVPHHQHRFVSSQSDSYAATTDELLAGLKKRGLVPGTKLKLHNKTAQNSPLFYSYHGIALPWDGLRWRKDAGLMILRYPHLWLRDNCRCPSCVNPETMQRALDTFSIDPQIVAKEVFVEAEGLKVIWPDDHVSLYPWRWLHTQRRMESVPGRDRGNDRYLQKTTLWDASIAESPPSIQYDEIMANDKGVGSWTSKIKQFGFCFVEGCPVSPEKTKELLERISFIRETHYGGFYDFTSDLTMKDTAYTTQALQAHTDTTYFSDPAGLQMFHLLSHTDGDGGESLLVDGFKAAAVLAEENYDHYRTLSKTYVTWHASGNDGINITPQNAYPVISHMGVSKLRESKGVSHDLRPLQIRWNNDDRGTLPLLKTHRPGLWYDAARLWSSILKRSEMEYWVKLVPGRALIFDNWRVLHGRSAFTGKRRMCGGYINRDDFVSRWRNTNFTKEEVMAQIL</sequence>
<evidence type="ECO:0000256" key="9">
    <source>
        <dbReference type="ARBA" id="ARBA00023002"/>
    </source>
</evidence>
<evidence type="ECO:0000256" key="14">
    <source>
        <dbReference type="ARBA" id="ARBA00046008"/>
    </source>
</evidence>
<dbReference type="Pfam" id="PF06155">
    <property type="entry name" value="GBBH-like_N"/>
    <property type="match status" value="1"/>
</dbReference>
<comment type="function">
    <text evidence="14">Converts trimethyllysine (TML) into hydroxytrimethyllysine (HTML).</text>
</comment>
<dbReference type="Gene3D" id="3.60.130.10">
    <property type="entry name" value="Clavaminate synthase-like"/>
    <property type="match status" value="1"/>
</dbReference>
<dbReference type="InterPro" id="IPR038492">
    <property type="entry name" value="GBBH-like_N_sf"/>
</dbReference>
<keyword evidence="6" id="KW-0479">Metal-binding</keyword>
<proteinExistence type="inferred from homology"/>
<evidence type="ECO:0000256" key="1">
    <source>
        <dbReference type="ARBA" id="ARBA00001954"/>
    </source>
</evidence>
<evidence type="ECO:0000256" key="13">
    <source>
        <dbReference type="ARBA" id="ARBA00032283"/>
    </source>
</evidence>
<dbReference type="InterPro" id="IPR012776">
    <property type="entry name" value="Trimethyllysine_dOase"/>
</dbReference>
<evidence type="ECO:0000256" key="10">
    <source>
        <dbReference type="ARBA" id="ARBA00023004"/>
    </source>
</evidence>
<evidence type="ECO:0000256" key="2">
    <source>
        <dbReference type="ARBA" id="ARBA00001961"/>
    </source>
</evidence>
<reference evidence="18 19" key="1">
    <citation type="submission" date="2024-06" db="EMBL/GenBank/DDBJ databases">
        <title>Complete genome of Phlyctema vagabunda strain 19-DSS-EL-015.</title>
        <authorList>
            <person name="Fiorenzani C."/>
        </authorList>
    </citation>
    <scope>NUCLEOTIDE SEQUENCE [LARGE SCALE GENOMIC DNA]</scope>
    <source>
        <strain evidence="18 19">19-DSS-EL-015</strain>
    </source>
</reference>
<dbReference type="Proteomes" id="UP001629113">
    <property type="component" value="Unassembled WGS sequence"/>
</dbReference>
<dbReference type="InterPro" id="IPR050411">
    <property type="entry name" value="AlphaKG_dependent_hydroxylases"/>
</dbReference>
<evidence type="ECO:0000256" key="11">
    <source>
        <dbReference type="ARBA" id="ARBA00030363"/>
    </source>
</evidence>
<name>A0ABR4P832_9HELO</name>